<dbReference type="EMBL" id="GGMS01007199">
    <property type="protein sequence ID" value="MBY76402.1"/>
    <property type="molecule type" value="Transcribed_RNA"/>
</dbReference>
<gene>
    <name evidence="2" type="ORF">g.19113</name>
</gene>
<sequence>MGGETVRRAADEDFRVAGDGRRDVPVHVGPGHRAARQPGRFPVPRVHDRHRSGPFVGRRPGARAILLRRATTTARPAAAPPGGPVVRVLVGVRGRVGSAPAVRRPAAPGAVVRADPGHRFRLVLRAGIDQRLRFRVQASRAPLPSRPSPRRRFQAEIDETIDRESIIIPDSKISDRVVIAKLQFFIIFISSAIRFN</sequence>
<organism evidence="2">
    <name type="scientific">Sipha flava</name>
    <name type="common">yellow sugarcane aphid</name>
    <dbReference type="NCBI Taxonomy" id="143950"/>
    <lineage>
        <taxon>Eukaryota</taxon>
        <taxon>Metazoa</taxon>
        <taxon>Ecdysozoa</taxon>
        <taxon>Arthropoda</taxon>
        <taxon>Hexapoda</taxon>
        <taxon>Insecta</taxon>
        <taxon>Pterygota</taxon>
        <taxon>Neoptera</taxon>
        <taxon>Paraneoptera</taxon>
        <taxon>Hemiptera</taxon>
        <taxon>Sternorrhyncha</taxon>
        <taxon>Aphidomorpha</taxon>
        <taxon>Aphidoidea</taxon>
        <taxon>Aphididae</taxon>
        <taxon>Sipha</taxon>
    </lineage>
</organism>
<name>A0A2S2QGV3_9HEMI</name>
<proteinExistence type="predicted"/>
<accession>A0A2S2QGV3</accession>
<feature type="region of interest" description="Disordered" evidence="1">
    <location>
        <begin position="1"/>
        <end position="54"/>
    </location>
</feature>
<feature type="compositionally biased region" description="Basic and acidic residues" evidence="1">
    <location>
        <begin position="1"/>
        <end position="25"/>
    </location>
</feature>
<evidence type="ECO:0000313" key="2">
    <source>
        <dbReference type="EMBL" id="MBY76402.1"/>
    </source>
</evidence>
<evidence type="ECO:0000256" key="1">
    <source>
        <dbReference type="SAM" id="MobiDB-lite"/>
    </source>
</evidence>
<reference evidence="2" key="1">
    <citation type="submission" date="2018-04" db="EMBL/GenBank/DDBJ databases">
        <title>Transcriptome assembly of Sipha flava.</title>
        <authorList>
            <person name="Scully E.D."/>
            <person name="Geib S.M."/>
            <person name="Palmer N.A."/>
            <person name="Koch K."/>
            <person name="Bradshaw J."/>
            <person name="Heng-Moss T."/>
            <person name="Sarath G."/>
        </authorList>
    </citation>
    <scope>NUCLEOTIDE SEQUENCE</scope>
</reference>
<protein>
    <submittedName>
        <fullName evidence="2">Uncharacterized protein</fullName>
    </submittedName>
</protein>
<dbReference type="AlphaFoldDB" id="A0A2S2QGV3"/>